<dbReference type="AlphaFoldDB" id="C5M012"/>
<gene>
    <name evidence="1" type="ORF">Pmar_PMAR009629</name>
</gene>
<proteinExistence type="predicted"/>
<dbReference type="OrthoDB" id="119028at2759"/>
<dbReference type="Proteomes" id="UP000007800">
    <property type="component" value="Unassembled WGS sequence"/>
</dbReference>
<dbReference type="EMBL" id="GG686998">
    <property type="protein sequence ID" value="EEQ97670.1"/>
    <property type="molecule type" value="Genomic_DNA"/>
</dbReference>
<reference evidence="1 2" key="1">
    <citation type="submission" date="2008-07" db="EMBL/GenBank/DDBJ databases">
        <authorList>
            <person name="El-Sayed N."/>
            <person name="Caler E."/>
            <person name="Inman J."/>
            <person name="Amedeo P."/>
            <person name="Hass B."/>
            <person name="Wortman J."/>
        </authorList>
    </citation>
    <scope>NUCLEOTIDE SEQUENCE [LARGE SCALE GENOMIC DNA]</scope>
    <source>
        <strain evidence="2">ATCC 50983 / TXsc</strain>
    </source>
</reference>
<evidence type="ECO:0008006" key="3">
    <source>
        <dbReference type="Google" id="ProtNLM"/>
    </source>
</evidence>
<sequence>MGDGAVAISSAIEAVYKDTVLRCMCWYHVQSNVKKKMKELNTNSELQLQILRDLQYIQLSSTSPAFFNHFDLMEKKYASNPEGKAVMDYIRESWIDSKLNGWYEGFAPRLPSTNNGLEGNNRRLKKFT</sequence>
<dbReference type="GeneID" id="9036953"/>
<dbReference type="InParanoid" id="C5M012"/>
<name>C5M012_PERM5</name>
<accession>C5M012</accession>
<evidence type="ECO:0000313" key="2">
    <source>
        <dbReference type="Proteomes" id="UP000007800"/>
    </source>
</evidence>
<dbReference type="RefSeq" id="XP_002764953.1">
    <property type="nucleotide sequence ID" value="XM_002764907.1"/>
</dbReference>
<protein>
    <recommendedName>
        <fullName evidence="3">MULE transposase domain-containing protein</fullName>
    </recommendedName>
</protein>
<evidence type="ECO:0000313" key="1">
    <source>
        <dbReference type="EMBL" id="EEQ97670.1"/>
    </source>
</evidence>
<organism evidence="2">
    <name type="scientific">Perkinsus marinus (strain ATCC 50983 / TXsc)</name>
    <dbReference type="NCBI Taxonomy" id="423536"/>
    <lineage>
        <taxon>Eukaryota</taxon>
        <taxon>Sar</taxon>
        <taxon>Alveolata</taxon>
        <taxon>Perkinsozoa</taxon>
        <taxon>Perkinsea</taxon>
        <taxon>Perkinsida</taxon>
        <taxon>Perkinsidae</taxon>
        <taxon>Perkinsus</taxon>
    </lineage>
</organism>
<keyword evidence="2" id="KW-1185">Reference proteome</keyword>